<dbReference type="Proteomes" id="UP000019197">
    <property type="component" value="Unassembled WGS sequence"/>
</dbReference>
<evidence type="ECO:0000313" key="1">
    <source>
        <dbReference type="EMBL" id="CDL81615.1"/>
    </source>
</evidence>
<name>W1IWM0_9GAMM</name>
<protein>
    <submittedName>
        <fullName evidence="1">Uncharacterized protein</fullName>
    </submittedName>
</protein>
<proteinExistence type="predicted"/>
<evidence type="ECO:0000313" key="2">
    <source>
        <dbReference type="Proteomes" id="UP000019197"/>
    </source>
</evidence>
<accession>W1IWM0</accession>
<comment type="caution">
    <text evidence="1">The sequence shown here is derived from an EMBL/GenBank/DDBJ whole genome shotgun (WGS) entry which is preliminary data.</text>
</comment>
<dbReference type="EMBL" id="CBXE010000068">
    <property type="protein sequence ID" value="CDL81615.1"/>
    <property type="molecule type" value="Genomic_DNA"/>
</dbReference>
<sequence length="80" mass="8855">MGICRNSTISDAEMDIEKEICYRKRNHYHLSQTIVGLLSAVYLTGTYSATKAGALTNKHGRGKVLLGRSCDCQWMGRSTS</sequence>
<gene>
    <name evidence="1" type="ORF">XCR1_160019</name>
</gene>
<organism evidence="1 2">
    <name type="scientific">Xenorhabdus cabanillasii JM26</name>
    <dbReference type="NCBI Taxonomy" id="1427517"/>
    <lineage>
        <taxon>Bacteria</taxon>
        <taxon>Pseudomonadati</taxon>
        <taxon>Pseudomonadota</taxon>
        <taxon>Gammaproteobacteria</taxon>
        <taxon>Enterobacterales</taxon>
        <taxon>Morganellaceae</taxon>
        <taxon>Xenorhabdus</taxon>
    </lineage>
</organism>
<reference evidence="1 2" key="1">
    <citation type="submission" date="2013-11" db="EMBL/GenBank/DDBJ databases">
        <title>Draft genome sequence and annotation of the entomopathogenic bacterium, Xenorhabdus cabanillasi strain JM26.</title>
        <authorList>
            <person name="Gualtieri M."/>
            <person name="Ogier J.C."/>
            <person name="Pages S."/>
            <person name="Givaudan A."/>
            <person name="Gaudriault S."/>
        </authorList>
    </citation>
    <scope>NUCLEOTIDE SEQUENCE [LARGE SCALE GENOMIC DNA]</scope>
    <source>
        <strain evidence="1 2">JM26</strain>
    </source>
</reference>
<dbReference type="AlphaFoldDB" id="W1IWM0"/>